<evidence type="ECO:0000313" key="3">
    <source>
        <dbReference type="Proteomes" id="UP001275084"/>
    </source>
</evidence>
<dbReference type="GO" id="GO:0001716">
    <property type="term" value="F:L-amino-acid oxidase activity"/>
    <property type="evidence" value="ECO:0007669"/>
    <property type="project" value="TreeGrafter"/>
</dbReference>
<dbReference type="EMBL" id="JAUIQD010000002">
    <property type="protein sequence ID" value="KAK3359545.1"/>
    <property type="molecule type" value="Genomic_DNA"/>
</dbReference>
<dbReference type="SUPFAM" id="SSF51905">
    <property type="entry name" value="FAD/NAD(P)-binding domain"/>
    <property type="match status" value="1"/>
</dbReference>
<organism evidence="2 3">
    <name type="scientific">Lasiosphaeria hispida</name>
    <dbReference type="NCBI Taxonomy" id="260671"/>
    <lineage>
        <taxon>Eukaryota</taxon>
        <taxon>Fungi</taxon>
        <taxon>Dikarya</taxon>
        <taxon>Ascomycota</taxon>
        <taxon>Pezizomycotina</taxon>
        <taxon>Sordariomycetes</taxon>
        <taxon>Sordariomycetidae</taxon>
        <taxon>Sordariales</taxon>
        <taxon>Lasiosphaeriaceae</taxon>
        <taxon>Lasiosphaeria</taxon>
    </lineage>
</organism>
<dbReference type="Gene3D" id="3.50.50.60">
    <property type="entry name" value="FAD/NAD(P)-binding domain"/>
    <property type="match status" value="1"/>
</dbReference>
<accession>A0AAJ0HQV1</accession>
<dbReference type="Gene3D" id="1.20.1440.240">
    <property type="match status" value="1"/>
</dbReference>
<dbReference type="InterPro" id="IPR036188">
    <property type="entry name" value="FAD/NAD-bd_sf"/>
</dbReference>
<dbReference type="GO" id="GO:0009063">
    <property type="term" value="P:amino acid catabolic process"/>
    <property type="evidence" value="ECO:0007669"/>
    <property type="project" value="TreeGrafter"/>
</dbReference>
<feature type="domain" description="Amine oxidase" evidence="1">
    <location>
        <begin position="183"/>
        <end position="613"/>
    </location>
</feature>
<dbReference type="Proteomes" id="UP001275084">
    <property type="component" value="Unassembled WGS sequence"/>
</dbReference>
<proteinExistence type="predicted"/>
<comment type="caution">
    <text evidence="2">The sequence shown here is derived from an EMBL/GenBank/DDBJ whole genome shotgun (WGS) entry which is preliminary data.</text>
</comment>
<reference evidence="2" key="1">
    <citation type="journal article" date="2023" name="Mol. Phylogenet. Evol.">
        <title>Genome-scale phylogeny and comparative genomics of the fungal order Sordariales.</title>
        <authorList>
            <person name="Hensen N."/>
            <person name="Bonometti L."/>
            <person name="Westerberg I."/>
            <person name="Brannstrom I.O."/>
            <person name="Guillou S."/>
            <person name="Cros-Aarteil S."/>
            <person name="Calhoun S."/>
            <person name="Haridas S."/>
            <person name="Kuo A."/>
            <person name="Mondo S."/>
            <person name="Pangilinan J."/>
            <person name="Riley R."/>
            <person name="LaButti K."/>
            <person name="Andreopoulos B."/>
            <person name="Lipzen A."/>
            <person name="Chen C."/>
            <person name="Yan M."/>
            <person name="Daum C."/>
            <person name="Ng V."/>
            <person name="Clum A."/>
            <person name="Steindorff A."/>
            <person name="Ohm R.A."/>
            <person name="Martin F."/>
            <person name="Silar P."/>
            <person name="Natvig D.O."/>
            <person name="Lalanne C."/>
            <person name="Gautier V."/>
            <person name="Ament-Velasquez S.L."/>
            <person name="Kruys A."/>
            <person name="Hutchinson M.I."/>
            <person name="Powell A.J."/>
            <person name="Barry K."/>
            <person name="Miller A.N."/>
            <person name="Grigoriev I.V."/>
            <person name="Debuchy R."/>
            <person name="Gladieux P."/>
            <person name="Hiltunen Thoren M."/>
            <person name="Johannesson H."/>
        </authorList>
    </citation>
    <scope>NUCLEOTIDE SEQUENCE</scope>
    <source>
        <strain evidence="2">CBS 955.72</strain>
    </source>
</reference>
<dbReference type="Gene3D" id="3.90.660.10">
    <property type="match status" value="1"/>
</dbReference>
<evidence type="ECO:0000313" key="2">
    <source>
        <dbReference type="EMBL" id="KAK3359545.1"/>
    </source>
</evidence>
<dbReference type="Pfam" id="PF01593">
    <property type="entry name" value="Amino_oxidase"/>
    <property type="match status" value="1"/>
</dbReference>
<dbReference type="InterPro" id="IPR002937">
    <property type="entry name" value="Amino_oxidase"/>
</dbReference>
<dbReference type="InterPro" id="IPR050281">
    <property type="entry name" value="Flavin_monoamine_oxidase"/>
</dbReference>
<evidence type="ECO:0000259" key="1">
    <source>
        <dbReference type="Pfam" id="PF01593"/>
    </source>
</evidence>
<dbReference type="PANTHER" id="PTHR10742:SF382">
    <property type="entry name" value="AMINE OXIDASE DOMAIN-CONTAINING PROTEIN"/>
    <property type="match status" value="1"/>
</dbReference>
<dbReference type="SUPFAM" id="SSF54373">
    <property type="entry name" value="FAD-linked reductases, C-terminal domain"/>
    <property type="match status" value="1"/>
</dbReference>
<name>A0AAJ0HQV1_9PEZI</name>
<gene>
    <name evidence="2" type="ORF">B0T25DRAFT_588371</name>
</gene>
<protein>
    <submittedName>
        <fullName evidence="2">L-amino acid oxidase</fullName>
    </submittedName>
</protein>
<sequence length="641" mass="71351">MKLTLAIGVASLARATYCKPPLPLAIETRSALRSRLANIHIEHILPVDGLVDFTYGPCDSTSALEAHHTIGQITAPTHDRLVWIIPDASSPRDCISAWSNATGILLGRSKAQHFGFRTPEQQKGLNSVRGRDNLHAIRMGNTTGIDVWGAWFDGVELLNNTEVRPIDAAAAKRKNIAIIGAGMAGLMTYLCLVQQGMENVSIIEAGDRLGGRVRTVYLSGGPFDYSYQEMGPMRLPTTLTVDGEIYNMSDHQLVFQLADEMNRLNNYAKSLTVDFITWYEAGDNRPHPGGQSGMEKLFDKVNKALPCKDFCVEMARNMFKAHREWLRYWSSEFAYTVDYVTANFKPNGKEFRSTGGGASSFWDKLCETMYLNATTWKTIDGGMDRLPLSFSPFVEKVTTMNHRVEGVEYSPDSDTITLQSRSHGSETLTYSTHDYAILAVPFSVMKTWQIPGLGTTMQDAIANLPYTSACKVALEFKTRFWEHFPKPIYGSCWTASPEFPGIGTMCYPSYNINGTGPAALLAEHVQYVFEAMVGIHGEIARQQYTGKHSRMCWALDPLEGASWADPTVEQHQVYLPEYFKTHSNMIFVGEHTSYTHAWIASALESGIRGSVQLLLELGLVDEAKATVEKWMARWIQVVSLG</sequence>
<dbReference type="PANTHER" id="PTHR10742">
    <property type="entry name" value="FLAVIN MONOAMINE OXIDASE"/>
    <property type="match status" value="1"/>
</dbReference>
<keyword evidence="3" id="KW-1185">Reference proteome</keyword>
<reference evidence="2" key="2">
    <citation type="submission" date="2023-06" db="EMBL/GenBank/DDBJ databases">
        <authorList>
            <consortium name="Lawrence Berkeley National Laboratory"/>
            <person name="Haridas S."/>
            <person name="Hensen N."/>
            <person name="Bonometti L."/>
            <person name="Westerberg I."/>
            <person name="Brannstrom I.O."/>
            <person name="Guillou S."/>
            <person name="Cros-Aarteil S."/>
            <person name="Calhoun S."/>
            <person name="Kuo A."/>
            <person name="Mondo S."/>
            <person name="Pangilinan J."/>
            <person name="Riley R."/>
            <person name="Labutti K."/>
            <person name="Andreopoulos B."/>
            <person name="Lipzen A."/>
            <person name="Chen C."/>
            <person name="Yanf M."/>
            <person name="Daum C."/>
            <person name="Ng V."/>
            <person name="Clum A."/>
            <person name="Steindorff A."/>
            <person name="Ohm R."/>
            <person name="Martin F."/>
            <person name="Silar P."/>
            <person name="Natvig D."/>
            <person name="Lalanne C."/>
            <person name="Gautier V."/>
            <person name="Ament-Velasquez S.L."/>
            <person name="Kruys A."/>
            <person name="Hutchinson M.I."/>
            <person name="Powell A.J."/>
            <person name="Barry K."/>
            <person name="Miller A.N."/>
            <person name="Grigoriev I.V."/>
            <person name="Debuchy R."/>
            <person name="Gladieux P."/>
            <person name="Thoren M.H."/>
            <person name="Johannesson H."/>
        </authorList>
    </citation>
    <scope>NUCLEOTIDE SEQUENCE</scope>
    <source>
        <strain evidence="2">CBS 955.72</strain>
    </source>
</reference>
<dbReference type="AlphaFoldDB" id="A0AAJ0HQV1"/>